<feature type="chain" id="PRO_5019190771" description="Oxidoreductase" evidence="2">
    <location>
        <begin position="22"/>
        <end position="106"/>
    </location>
</feature>
<protein>
    <recommendedName>
        <fullName evidence="5">Oxidoreductase</fullName>
    </recommendedName>
</protein>
<accession>A0A444IB19</accession>
<evidence type="ECO:0008006" key="5">
    <source>
        <dbReference type="Google" id="ProtNLM"/>
    </source>
</evidence>
<evidence type="ECO:0000256" key="1">
    <source>
        <dbReference type="SAM" id="MobiDB-lite"/>
    </source>
</evidence>
<evidence type="ECO:0000313" key="3">
    <source>
        <dbReference type="EMBL" id="RWX36209.1"/>
    </source>
</evidence>
<keyword evidence="2" id="KW-0732">Signal</keyword>
<comment type="caution">
    <text evidence="3">The sequence shown here is derived from an EMBL/GenBank/DDBJ whole genome shotgun (WGS) entry which is preliminary data.</text>
</comment>
<feature type="signal peptide" evidence="2">
    <location>
        <begin position="1"/>
        <end position="21"/>
    </location>
</feature>
<feature type="compositionally biased region" description="Low complexity" evidence="1">
    <location>
        <begin position="54"/>
        <end position="71"/>
    </location>
</feature>
<organism evidence="3 4">
    <name type="scientific">Rhizobium leguminosarum</name>
    <dbReference type="NCBI Taxonomy" id="384"/>
    <lineage>
        <taxon>Bacteria</taxon>
        <taxon>Pseudomonadati</taxon>
        <taxon>Pseudomonadota</taxon>
        <taxon>Alphaproteobacteria</taxon>
        <taxon>Hyphomicrobiales</taxon>
        <taxon>Rhizobiaceae</taxon>
        <taxon>Rhizobium/Agrobacterium group</taxon>
        <taxon>Rhizobium</taxon>
    </lineage>
</organism>
<evidence type="ECO:0000256" key="2">
    <source>
        <dbReference type="SAM" id="SignalP"/>
    </source>
</evidence>
<feature type="compositionally biased region" description="Polar residues" evidence="1">
    <location>
        <begin position="79"/>
        <end position="106"/>
    </location>
</feature>
<reference evidence="3 4" key="1">
    <citation type="submission" date="2019-01" db="EMBL/GenBank/DDBJ databases">
        <title>RHIZO-ID as a novel technology for direct rhizobia identification.</title>
        <authorList>
            <person name="De Meyer S.E."/>
        </authorList>
    </citation>
    <scope>NUCLEOTIDE SEQUENCE [LARGE SCALE GENOMIC DNA]</scope>
    <source>
        <strain evidence="3 4">WSM448</strain>
    </source>
</reference>
<name>A0A444IB19_RHILE</name>
<dbReference type="Proteomes" id="UP000283817">
    <property type="component" value="Unassembled WGS sequence"/>
</dbReference>
<evidence type="ECO:0000313" key="4">
    <source>
        <dbReference type="Proteomes" id="UP000283817"/>
    </source>
</evidence>
<feature type="region of interest" description="Disordered" evidence="1">
    <location>
        <begin position="25"/>
        <end position="106"/>
    </location>
</feature>
<proteinExistence type="predicted"/>
<sequence>MNIKLICASLLAAGMTTSAFAQSSMGTGTTMEPNAVGSDGGANVQTMQPMTSDPTSTGSTMNGSTGSTMPGGCSGGSDPASSTASGSVQTQGGLSDATPQGQACVQ</sequence>
<gene>
    <name evidence="3" type="ORF">EHI47_03525</name>
</gene>
<feature type="compositionally biased region" description="Polar residues" evidence="1">
    <location>
        <begin position="43"/>
        <end position="53"/>
    </location>
</feature>
<dbReference type="AlphaFoldDB" id="A0A444IB19"/>
<dbReference type="EMBL" id="SBHX01000008">
    <property type="protein sequence ID" value="RWX36209.1"/>
    <property type="molecule type" value="Genomic_DNA"/>
</dbReference>
<dbReference type="RefSeq" id="WP_128409861.1">
    <property type="nucleotide sequence ID" value="NZ_SBHX01000008.1"/>
</dbReference>